<organism evidence="3 4">
    <name type="scientific">Musa troglodytarum</name>
    <name type="common">fe'i banana</name>
    <dbReference type="NCBI Taxonomy" id="320322"/>
    <lineage>
        <taxon>Eukaryota</taxon>
        <taxon>Viridiplantae</taxon>
        <taxon>Streptophyta</taxon>
        <taxon>Embryophyta</taxon>
        <taxon>Tracheophyta</taxon>
        <taxon>Spermatophyta</taxon>
        <taxon>Magnoliopsida</taxon>
        <taxon>Liliopsida</taxon>
        <taxon>Zingiberales</taxon>
        <taxon>Musaceae</taxon>
        <taxon>Musa</taxon>
    </lineage>
</organism>
<evidence type="ECO:0000256" key="1">
    <source>
        <dbReference type="SAM" id="Phobius"/>
    </source>
</evidence>
<keyword evidence="1" id="KW-0472">Membrane</keyword>
<proteinExistence type="predicted"/>
<dbReference type="OrthoDB" id="8062037at2759"/>
<dbReference type="Gene3D" id="3.30.40.10">
    <property type="entry name" value="Zinc/RING finger domain, C3HC4 (zinc finger)"/>
    <property type="match status" value="1"/>
</dbReference>
<keyword evidence="1" id="KW-1133">Transmembrane helix</keyword>
<evidence type="ECO:0000313" key="3">
    <source>
        <dbReference type="EMBL" id="URE17679.1"/>
    </source>
</evidence>
<evidence type="ECO:0000259" key="2">
    <source>
        <dbReference type="Pfam" id="PF13639"/>
    </source>
</evidence>
<dbReference type="PANTHER" id="PTHR45676:SF41">
    <property type="entry name" value="RING-H2 FINGER PROTEIN ATL66"/>
    <property type="match status" value="1"/>
</dbReference>
<sequence length="149" mass="17556">MLKFVPSTNIDKEVQRDINIMLYNIFSGIALMVLLLIIFIIITIVLFFKRSINQDLEESQRHKLIRRDVQEIEMFSVSSCSTSESHSLIEDIDSCLICLEEFTHRETIVRLSCHHIFHVAYINKWFTVRTVCPLCVRDYHTIVTIDYET</sequence>
<accession>A0A9E7GT86</accession>
<keyword evidence="1" id="KW-0812">Transmembrane</keyword>
<protein>
    <recommendedName>
        <fullName evidence="2">RING-type domain-containing protein</fullName>
    </recommendedName>
</protein>
<feature type="transmembrane region" description="Helical" evidence="1">
    <location>
        <begin position="20"/>
        <end position="48"/>
    </location>
</feature>
<dbReference type="InterPro" id="IPR001841">
    <property type="entry name" value="Znf_RING"/>
</dbReference>
<dbReference type="AlphaFoldDB" id="A0A9E7GT86"/>
<feature type="domain" description="RING-type" evidence="2">
    <location>
        <begin position="93"/>
        <end position="135"/>
    </location>
</feature>
<gene>
    <name evidence="3" type="ORF">MUK42_05775</name>
</gene>
<dbReference type="EMBL" id="CP097509">
    <property type="protein sequence ID" value="URE17679.1"/>
    <property type="molecule type" value="Genomic_DNA"/>
</dbReference>
<dbReference type="PANTHER" id="PTHR45676">
    <property type="entry name" value="RING-H2 FINGER PROTEIN ATL51-RELATED"/>
    <property type="match status" value="1"/>
</dbReference>
<keyword evidence="4" id="KW-1185">Reference proteome</keyword>
<dbReference type="Proteomes" id="UP001055439">
    <property type="component" value="Chromosome 7"/>
</dbReference>
<dbReference type="SUPFAM" id="SSF57850">
    <property type="entry name" value="RING/U-box"/>
    <property type="match status" value="1"/>
</dbReference>
<dbReference type="InterPro" id="IPR013083">
    <property type="entry name" value="Znf_RING/FYVE/PHD"/>
</dbReference>
<name>A0A9E7GT86_9LILI</name>
<evidence type="ECO:0000313" key="4">
    <source>
        <dbReference type="Proteomes" id="UP001055439"/>
    </source>
</evidence>
<reference evidence="3" key="1">
    <citation type="submission" date="2022-05" db="EMBL/GenBank/DDBJ databases">
        <title>The Musa troglodytarum L. genome provides insights into the mechanism of non-climacteric behaviour and enrichment of carotenoids.</title>
        <authorList>
            <person name="Wang J."/>
        </authorList>
    </citation>
    <scope>NUCLEOTIDE SEQUENCE</scope>
    <source>
        <tissue evidence="3">Leaf</tissue>
    </source>
</reference>
<dbReference type="Pfam" id="PF13639">
    <property type="entry name" value="zf-RING_2"/>
    <property type="match status" value="1"/>
</dbReference>